<feature type="compositionally biased region" description="Polar residues" evidence="1">
    <location>
        <begin position="1"/>
        <end position="12"/>
    </location>
</feature>
<feature type="region of interest" description="Disordered" evidence="1">
    <location>
        <begin position="1"/>
        <end position="28"/>
    </location>
</feature>
<reference evidence="3" key="2">
    <citation type="submission" date="2015-01" db="EMBL/GenBank/DDBJ databases">
        <title>Evolutionary Origins and Diversification of the Mycorrhizal Mutualists.</title>
        <authorList>
            <consortium name="DOE Joint Genome Institute"/>
            <consortium name="Mycorrhizal Genomics Consortium"/>
            <person name="Kohler A."/>
            <person name="Kuo A."/>
            <person name="Nagy L.G."/>
            <person name="Floudas D."/>
            <person name="Copeland A."/>
            <person name="Barry K.W."/>
            <person name="Cichocki N."/>
            <person name="Veneault-Fourrey C."/>
            <person name="LaButti K."/>
            <person name="Lindquist E.A."/>
            <person name="Lipzen A."/>
            <person name="Lundell T."/>
            <person name="Morin E."/>
            <person name="Murat C."/>
            <person name="Riley R."/>
            <person name="Ohm R."/>
            <person name="Sun H."/>
            <person name="Tunlid A."/>
            <person name="Henrissat B."/>
            <person name="Grigoriev I.V."/>
            <person name="Hibbett D.S."/>
            <person name="Martin F."/>
        </authorList>
    </citation>
    <scope>NUCLEOTIDE SEQUENCE [LARGE SCALE GENOMIC DNA]</scope>
    <source>
        <strain evidence="3">Foug A</strain>
    </source>
</reference>
<feature type="compositionally biased region" description="Basic and acidic residues" evidence="1">
    <location>
        <begin position="129"/>
        <end position="140"/>
    </location>
</feature>
<gene>
    <name evidence="2" type="ORF">SCLCIDRAFT_29817</name>
</gene>
<organism evidence="2 3">
    <name type="scientific">Scleroderma citrinum Foug A</name>
    <dbReference type="NCBI Taxonomy" id="1036808"/>
    <lineage>
        <taxon>Eukaryota</taxon>
        <taxon>Fungi</taxon>
        <taxon>Dikarya</taxon>
        <taxon>Basidiomycota</taxon>
        <taxon>Agaricomycotina</taxon>
        <taxon>Agaricomycetes</taxon>
        <taxon>Agaricomycetidae</taxon>
        <taxon>Boletales</taxon>
        <taxon>Sclerodermatineae</taxon>
        <taxon>Sclerodermataceae</taxon>
        <taxon>Scleroderma</taxon>
    </lineage>
</organism>
<dbReference type="Proteomes" id="UP000053989">
    <property type="component" value="Unassembled WGS sequence"/>
</dbReference>
<feature type="compositionally biased region" description="Basic and acidic residues" evidence="1">
    <location>
        <begin position="102"/>
        <end position="115"/>
    </location>
</feature>
<dbReference type="HOGENOM" id="CLU_1415952_0_0_1"/>
<evidence type="ECO:0000313" key="2">
    <source>
        <dbReference type="EMBL" id="KIM56186.1"/>
    </source>
</evidence>
<evidence type="ECO:0000256" key="1">
    <source>
        <dbReference type="SAM" id="MobiDB-lite"/>
    </source>
</evidence>
<evidence type="ECO:0000313" key="3">
    <source>
        <dbReference type="Proteomes" id="UP000053989"/>
    </source>
</evidence>
<keyword evidence="3" id="KW-1185">Reference proteome</keyword>
<dbReference type="InParanoid" id="A0A0C3DJF3"/>
<reference evidence="2 3" key="1">
    <citation type="submission" date="2014-04" db="EMBL/GenBank/DDBJ databases">
        <authorList>
            <consortium name="DOE Joint Genome Institute"/>
            <person name="Kuo A."/>
            <person name="Kohler A."/>
            <person name="Nagy L.G."/>
            <person name="Floudas D."/>
            <person name="Copeland A."/>
            <person name="Barry K.W."/>
            <person name="Cichocki N."/>
            <person name="Veneault-Fourrey C."/>
            <person name="LaButti K."/>
            <person name="Lindquist E.A."/>
            <person name="Lipzen A."/>
            <person name="Lundell T."/>
            <person name="Morin E."/>
            <person name="Murat C."/>
            <person name="Sun H."/>
            <person name="Tunlid A."/>
            <person name="Henrissat B."/>
            <person name="Grigoriev I.V."/>
            <person name="Hibbett D.S."/>
            <person name="Martin F."/>
            <person name="Nordberg H.P."/>
            <person name="Cantor M.N."/>
            <person name="Hua S.X."/>
        </authorList>
    </citation>
    <scope>NUCLEOTIDE SEQUENCE [LARGE SCALE GENOMIC DNA]</scope>
    <source>
        <strain evidence="2 3">Foug A</strain>
    </source>
</reference>
<accession>A0A0C3DJF3</accession>
<dbReference type="AlphaFoldDB" id="A0A0C3DJF3"/>
<name>A0A0C3DJF3_9AGAM</name>
<protein>
    <submittedName>
        <fullName evidence="2">Uncharacterized protein</fullName>
    </submittedName>
</protein>
<dbReference type="EMBL" id="KN822121">
    <property type="protein sequence ID" value="KIM56186.1"/>
    <property type="molecule type" value="Genomic_DNA"/>
</dbReference>
<dbReference type="OrthoDB" id="2693277at2759"/>
<feature type="compositionally biased region" description="Basic residues" evidence="1">
    <location>
        <begin position="116"/>
        <end position="128"/>
    </location>
</feature>
<sequence length="192" mass="20956">MLVQSKPRTCSGPSKGKGKGLDPGNFGGIDFAEEDVDLDTQHVALEMWKTIQEWAQSQSDVPQIEELPNNGTDAKGGFVPTGPLIVPKAVERVGSCQGDVKSSSEETEASKEVTSKKHKKKTHKRKDQTKRVKEAEEVHKLPAGIGHADPVRVLVDKTVVQPGTCHERWAMPQAMEPVEQINPKSYIGLALN</sequence>
<proteinExistence type="predicted"/>
<feature type="region of interest" description="Disordered" evidence="1">
    <location>
        <begin position="95"/>
        <end position="143"/>
    </location>
</feature>